<dbReference type="SMART" id="SM00256">
    <property type="entry name" value="FBOX"/>
    <property type="match status" value="1"/>
</dbReference>
<dbReference type="STRING" id="3880.A0A072U0E7"/>
<dbReference type="InterPro" id="IPR001810">
    <property type="entry name" value="F-box_dom"/>
</dbReference>
<organism evidence="2 4">
    <name type="scientific">Medicago truncatula</name>
    <name type="common">Barrel medic</name>
    <name type="synonym">Medicago tribuloides</name>
    <dbReference type="NCBI Taxonomy" id="3880"/>
    <lineage>
        <taxon>Eukaryota</taxon>
        <taxon>Viridiplantae</taxon>
        <taxon>Streptophyta</taxon>
        <taxon>Embryophyta</taxon>
        <taxon>Tracheophyta</taxon>
        <taxon>Spermatophyta</taxon>
        <taxon>Magnoliopsida</taxon>
        <taxon>eudicotyledons</taxon>
        <taxon>Gunneridae</taxon>
        <taxon>Pentapetalae</taxon>
        <taxon>rosids</taxon>
        <taxon>fabids</taxon>
        <taxon>Fabales</taxon>
        <taxon>Fabaceae</taxon>
        <taxon>Papilionoideae</taxon>
        <taxon>50 kb inversion clade</taxon>
        <taxon>NPAAA clade</taxon>
        <taxon>Hologalegina</taxon>
        <taxon>IRL clade</taxon>
        <taxon>Trifolieae</taxon>
        <taxon>Medicago</taxon>
    </lineage>
</organism>
<keyword evidence="4" id="KW-1185">Reference proteome</keyword>
<dbReference type="InterPro" id="IPR053781">
    <property type="entry name" value="F-box_AtFBL13-like"/>
</dbReference>
<protein>
    <submittedName>
        <fullName evidence="2">F-box/FBD-like domain protein</fullName>
    </submittedName>
</protein>
<gene>
    <name evidence="2" type="ordered locus">MTR_8g445780</name>
</gene>
<dbReference type="Pfam" id="PF00646">
    <property type="entry name" value="F-box"/>
    <property type="match status" value="1"/>
</dbReference>
<dbReference type="InterPro" id="IPR050232">
    <property type="entry name" value="FBL13/AtMIF1-like"/>
</dbReference>
<dbReference type="Pfam" id="PF23622">
    <property type="entry name" value="LRR_At1g61320_AtMIF1"/>
    <property type="match status" value="1"/>
</dbReference>
<feature type="domain" description="F-box" evidence="1">
    <location>
        <begin position="12"/>
        <end position="60"/>
    </location>
</feature>
<dbReference type="AlphaFoldDB" id="A0A072U0E7"/>
<sequence>MAEESKRKAGDEDRISNLPDGLLNHILSLLPTKTAVTTGRLSRRWRHLWKHLSALNFSDNSHLSFIPYTQHVFLVLLRNPCTIRKMTLDCAHSTRDDYQFREYSVDNWVRAAIGPHLQELNLTLMADFDGSDFNLPKSLFTSANLISLSLCGEICVNIQHSTVISLPSLKMLLINIGHMEVPSINALLCGCPNIESLNLGFSPQSLDKVCIPPPLKRLKITVANVVGAYLEINAPNLEYLNITGITFGQVFTMYNLHNVVEAYLDVFPQSLGSVVALHNLLGALSGTKHLVLSHSTTQWLLGEPHNLLFQEFHYLIRLELILLWFNSNSLLSLLQKCPMLQVLIIQNDKQQLPILGWAPQTRVPDCLVSHLTFIQFKGLRGFPDEVSFVDSHL</sequence>
<name>A0A072U0E7_MEDTR</name>
<evidence type="ECO:0000259" key="1">
    <source>
        <dbReference type="PROSITE" id="PS50181"/>
    </source>
</evidence>
<evidence type="ECO:0000313" key="3">
    <source>
        <dbReference type="EnsemblPlants" id="KEH19250"/>
    </source>
</evidence>
<dbReference type="SUPFAM" id="SSF52047">
    <property type="entry name" value="RNI-like"/>
    <property type="match status" value="1"/>
</dbReference>
<proteinExistence type="predicted"/>
<dbReference type="PROSITE" id="PS50181">
    <property type="entry name" value="FBOX"/>
    <property type="match status" value="1"/>
</dbReference>
<reference evidence="3" key="3">
    <citation type="submission" date="2015-04" db="UniProtKB">
        <authorList>
            <consortium name="EnsemblPlants"/>
        </authorList>
    </citation>
    <scope>IDENTIFICATION</scope>
    <source>
        <strain evidence="3">cv. Jemalong A17</strain>
    </source>
</reference>
<dbReference type="SUPFAM" id="SSF81383">
    <property type="entry name" value="F-box domain"/>
    <property type="match status" value="1"/>
</dbReference>
<dbReference type="CDD" id="cd22160">
    <property type="entry name" value="F-box_AtFBL13-like"/>
    <property type="match status" value="1"/>
</dbReference>
<dbReference type="EMBL" id="CM001224">
    <property type="protein sequence ID" value="KEH19250.1"/>
    <property type="molecule type" value="Genomic_DNA"/>
</dbReference>
<dbReference type="Gene3D" id="1.20.1280.50">
    <property type="match status" value="1"/>
</dbReference>
<dbReference type="PANTHER" id="PTHR31900">
    <property type="entry name" value="F-BOX/RNI SUPERFAMILY PROTEIN-RELATED"/>
    <property type="match status" value="1"/>
</dbReference>
<evidence type="ECO:0000313" key="2">
    <source>
        <dbReference type="EMBL" id="KEH19250.1"/>
    </source>
</evidence>
<dbReference type="PANTHER" id="PTHR31900:SF34">
    <property type="entry name" value="EMB|CAB62440.1-RELATED"/>
    <property type="match status" value="1"/>
</dbReference>
<dbReference type="HOGENOM" id="CLU_010721_1_2_1"/>
<reference evidence="2 4" key="2">
    <citation type="journal article" date="2014" name="BMC Genomics">
        <title>An improved genome release (version Mt4.0) for the model legume Medicago truncatula.</title>
        <authorList>
            <person name="Tang H."/>
            <person name="Krishnakumar V."/>
            <person name="Bidwell S."/>
            <person name="Rosen B."/>
            <person name="Chan A."/>
            <person name="Zhou S."/>
            <person name="Gentzbittel L."/>
            <person name="Childs K.L."/>
            <person name="Yandell M."/>
            <person name="Gundlach H."/>
            <person name="Mayer K.F."/>
            <person name="Schwartz D.C."/>
            <person name="Town C.D."/>
        </authorList>
    </citation>
    <scope>GENOME REANNOTATION</scope>
    <source>
        <strain evidence="2">A17</strain>
        <strain evidence="3 4">cv. Jemalong A17</strain>
    </source>
</reference>
<dbReference type="InterPro" id="IPR032675">
    <property type="entry name" value="LRR_dom_sf"/>
</dbReference>
<dbReference type="Gene3D" id="3.80.10.10">
    <property type="entry name" value="Ribonuclease Inhibitor"/>
    <property type="match status" value="1"/>
</dbReference>
<accession>A0A072U0E7</accession>
<dbReference type="InterPro" id="IPR036047">
    <property type="entry name" value="F-box-like_dom_sf"/>
</dbReference>
<reference evidence="2 4" key="1">
    <citation type="journal article" date="2011" name="Nature">
        <title>The Medicago genome provides insight into the evolution of rhizobial symbioses.</title>
        <authorList>
            <person name="Young N.D."/>
            <person name="Debelle F."/>
            <person name="Oldroyd G.E."/>
            <person name="Geurts R."/>
            <person name="Cannon S.B."/>
            <person name="Udvardi M.K."/>
            <person name="Benedito V.A."/>
            <person name="Mayer K.F."/>
            <person name="Gouzy J."/>
            <person name="Schoof H."/>
            <person name="Van de Peer Y."/>
            <person name="Proost S."/>
            <person name="Cook D.R."/>
            <person name="Meyers B.C."/>
            <person name="Spannagl M."/>
            <person name="Cheung F."/>
            <person name="De Mita S."/>
            <person name="Krishnakumar V."/>
            <person name="Gundlach H."/>
            <person name="Zhou S."/>
            <person name="Mudge J."/>
            <person name="Bharti A.K."/>
            <person name="Murray J.D."/>
            <person name="Naoumkina M.A."/>
            <person name="Rosen B."/>
            <person name="Silverstein K.A."/>
            <person name="Tang H."/>
            <person name="Rombauts S."/>
            <person name="Zhao P.X."/>
            <person name="Zhou P."/>
            <person name="Barbe V."/>
            <person name="Bardou P."/>
            <person name="Bechner M."/>
            <person name="Bellec A."/>
            <person name="Berger A."/>
            <person name="Berges H."/>
            <person name="Bidwell S."/>
            <person name="Bisseling T."/>
            <person name="Choisne N."/>
            <person name="Couloux A."/>
            <person name="Denny R."/>
            <person name="Deshpande S."/>
            <person name="Dai X."/>
            <person name="Doyle J.J."/>
            <person name="Dudez A.M."/>
            <person name="Farmer A.D."/>
            <person name="Fouteau S."/>
            <person name="Franken C."/>
            <person name="Gibelin C."/>
            <person name="Gish J."/>
            <person name="Goldstein S."/>
            <person name="Gonzalez A.J."/>
            <person name="Green P.J."/>
            <person name="Hallab A."/>
            <person name="Hartog M."/>
            <person name="Hua A."/>
            <person name="Humphray S.J."/>
            <person name="Jeong D.H."/>
            <person name="Jing Y."/>
            <person name="Jocker A."/>
            <person name="Kenton S.M."/>
            <person name="Kim D.J."/>
            <person name="Klee K."/>
            <person name="Lai H."/>
            <person name="Lang C."/>
            <person name="Lin S."/>
            <person name="Macmil S.L."/>
            <person name="Magdelenat G."/>
            <person name="Matthews L."/>
            <person name="McCorrison J."/>
            <person name="Monaghan E.L."/>
            <person name="Mun J.H."/>
            <person name="Najar F.Z."/>
            <person name="Nicholson C."/>
            <person name="Noirot C."/>
            <person name="O'Bleness M."/>
            <person name="Paule C.R."/>
            <person name="Poulain J."/>
            <person name="Prion F."/>
            <person name="Qin B."/>
            <person name="Qu C."/>
            <person name="Retzel E.F."/>
            <person name="Riddle C."/>
            <person name="Sallet E."/>
            <person name="Samain S."/>
            <person name="Samson N."/>
            <person name="Sanders I."/>
            <person name="Saurat O."/>
            <person name="Scarpelli C."/>
            <person name="Schiex T."/>
            <person name="Segurens B."/>
            <person name="Severin A.J."/>
            <person name="Sherrier D.J."/>
            <person name="Shi R."/>
            <person name="Sims S."/>
            <person name="Singer S.R."/>
            <person name="Sinharoy S."/>
            <person name="Sterck L."/>
            <person name="Viollet A."/>
            <person name="Wang B.B."/>
            <person name="Wang K."/>
            <person name="Wang M."/>
            <person name="Wang X."/>
            <person name="Warfsmann J."/>
            <person name="Weissenbach J."/>
            <person name="White D.D."/>
            <person name="White J.D."/>
            <person name="Wiley G.B."/>
            <person name="Wincker P."/>
            <person name="Xing Y."/>
            <person name="Yang L."/>
            <person name="Yao Z."/>
            <person name="Ying F."/>
            <person name="Zhai J."/>
            <person name="Zhou L."/>
            <person name="Zuber A."/>
            <person name="Denarie J."/>
            <person name="Dixon R.A."/>
            <person name="May G.D."/>
            <person name="Schwartz D.C."/>
            <person name="Rogers J."/>
            <person name="Quetier F."/>
            <person name="Town C.D."/>
            <person name="Roe B.A."/>
        </authorList>
    </citation>
    <scope>NUCLEOTIDE SEQUENCE [LARGE SCALE GENOMIC DNA]</scope>
    <source>
        <strain evidence="2">A17</strain>
        <strain evidence="3 4">cv. Jemalong A17</strain>
    </source>
</reference>
<dbReference type="InterPro" id="IPR055357">
    <property type="entry name" value="LRR_At1g61320_AtMIF1"/>
</dbReference>
<dbReference type="Proteomes" id="UP000002051">
    <property type="component" value="Chromosome 8"/>
</dbReference>
<dbReference type="EnsemblPlants" id="KEH19250">
    <property type="protein sequence ID" value="KEH19250"/>
    <property type="gene ID" value="MTR_8g445780"/>
</dbReference>
<evidence type="ECO:0000313" key="4">
    <source>
        <dbReference type="Proteomes" id="UP000002051"/>
    </source>
</evidence>